<evidence type="ECO:0000313" key="3">
    <source>
        <dbReference type="EMBL" id="SFF30210.1"/>
    </source>
</evidence>
<gene>
    <name evidence="3" type="ORF">SAMN05421541_108283</name>
</gene>
<dbReference type="InterPro" id="IPR029058">
    <property type="entry name" value="AB_hydrolase_fold"/>
</dbReference>
<feature type="chain" id="PRO_5011475599" description="Chlorophyllase enzyme" evidence="2">
    <location>
        <begin position="25"/>
        <end position="361"/>
    </location>
</feature>
<accession>A0A1I2HLR9</accession>
<evidence type="ECO:0000313" key="4">
    <source>
        <dbReference type="Proteomes" id="UP000199645"/>
    </source>
</evidence>
<protein>
    <recommendedName>
        <fullName evidence="5">Chlorophyllase enzyme</fullName>
    </recommendedName>
</protein>
<keyword evidence="2" id="KW-0732">Signal</keyword>
<reference evidence="3 4" key="1">
    <citation type="submission" date="2016-10" db="EMBL/GenBank/DDBJ databases">
        <authorList>
            <person name="de Groot N.N."/>
        </authorList>
    </citation>
    <scope>NUCLEOTIDE SEQUENCE [LARGE SCALE GENOMIC DNA]</scope>
    <source>
        <strain evidence="3 4">DSM 43019</strain>
    </source>
</reference>
<feature type="signal peptide" evidence="2">
    <location>
        <begin position="1"/>
        <end position="24"/>
    </location>
</feature>
<organism evidence="3 4">
    <name type="scientific">Actinoplanes philippinensis</name>
    <dbReference type="NCBI Taxonomy" id="35752"/>
    <lineage>
        <taxon>Bacteria</taxon>
        <taxon>Bacillati</taxon>
        <taxon>Actinomycetota</taxon>
        <taxon>Actinomycetes</taxon>
        <taxon>Micromonosporales</taxon>
        <taxon>Micromonosporaceae</taxon>
        <taxon>Actinoplanes</taxon>
    </lineage>
</organism>
<dbReference type="OrthoDB" id="6646510at2"/>
<dbReference type="Gene3D" id="3.40.50.1820">
    <property type="entry name" value="alpha/beta hydrolase"/>
    <property type="match status" value="1"/>
</dbReference>
<dbReference type="SUPFAM" id="SSF53474">
    <property type="entry name" value="alpha/beta-Hydrolases"/>
    <property type="match status" value="1"/>
</dbReference>
<dbReference type="STRING" id="35752.SAMN05421541_108283"/>
<evidence type="ECO:0008006" key="5">
    <source>
        <dbReference type="Google" id="ProtNLM"/>
    </source>
</evidence>
<feature type="region of interest" description="Disordered" evidence="1">
    <location>
        <begin position="291"/>
        <end position="314"/>
    </location>
</feature>
<sequence>MRKRKIAGAVVLALSAAAAVTVMAIRGPEAEATAAATTVRAVEYDLGIAAFTDAPDWGGTSELKAIVHYPDRMAGKLPVVVMLHGQQLSCYSADEDDWEWPCPRGVRPYPSHRGYDYLADALVRKGFVVVSVSANGLNANMGTAPERAHLLNRHLTMLQQLTTTGRGPLAGRFTDAATGRRSTVDFRGHLDLTRVGTLGHSVAGEGVYYQAADAHRRELPAGVRIRGVVAVAARNSRMNDITVTTAPVAVLSAECWGDGDHAFYQAAKDHHGTRGFLVDIAKANHNYFNTEWTTGPGPSDGDDTECPTAQGRPTAAQQQGFAVDYLTAFYAYALQGDTRAEPVLTGEHPLKGVTTRIEDFG</sequence>
<evidence type="ECO:0000256" key="1">
    <source>
        <dbReference type="SAM" id="MobiDB-lite"/>
    </source>
</evidence>
<dbReference type="RefSeq" id="WP_093617175.1">
    <property type="nucleotide sequence ID" value="NZ_BOMT01000001.1"/>
</dbReference>
<evidence type="ECO:0000256" key="2">
    <source>
        <dbReference type="SAM" id="SignalP"/>
    </source>
</evidence>
<dbReference type="EMBL" id="FONV01000008">
    <property type="protein sequence ID" value="SFF30210.1"/>
    <property type="molecule type" value="Genomic_DNA"/>
</dbReference>
<dbReference type="Proteomes" id="UP000199645">
    <property type="component" value="Unassembled WGS sequence"/>
</dbReference>
<dbReference type="AlphaFoldDB" id="A0A1I2HLR9"/>
<keyword evidence="4" id="KW-1185">Reference proteome</keyword>
<name>A0A1I2HLR9_9ACTN</name>
<proteinExistence type="predicted"/>